<evidence type="ECO:0000256" key="1">
    <source>
        <dbReference type="SAM" id="MobiDB-lite"/>
    </source>
</evidence>
<dbReference type="OrthoDB" id="1668230at2759"/>
<dbReference type="Pfam" id="PF14961">
    <property type="entry name" value="BROMI"/>
    <property type="match status" value="1"/>
</dbReference>
<evidence type="ECO:0000259" key="2">
    <source>
        <dbReference type="Pfam" id="PF14961"/>
    </source>
</evidence>
<feature type="domain" description="BROMI middle region" evidence="2">
    <location>
        <begin position="53"/>
        <end position="109"/>
    </location>
</feature>
<dbReference type="InterPro" id="IPR032735">
    <property type="entry name" value="BROMI_M"/>
</dbReference>
<keyword evidence="4" id="KW-1185">Reference proteome</keyword>
<dbReference type="Proteomes" id="UP000784294">
    <property type="component" value="Unassembled WGS sequence"/>
</dbReference>
<reference evidence="3" key="1">
    <citation type="submission" date="2018-11" db="EMBL/GenBank/DDBJ databases">
        <authorList>
            <consortium name="Pathogen Informatics"/>
        </authorList>
    </citation>
    <scope>NUCLEOTIDE SEQUENCE</scope>
</reference>
<gene>
    <name evidence="3" type="ORF">PXEA_LOCUS4625</name>
</gene>
<proteinExistence type="predicted"/>
<evidence type="ECO:0000313" key="4">
    <source>
        <dbReference type="Proteomes" id="UP000784294"/>
    </source>
</evidence>
<name>A0A448WGG8_9PLAT</name>
<dbReference type="AlphaFoldDB" id="A0A448WGG8"/>
<accession>A0A448WGG8</accession>
<feature type="compositionally biased region" description="Polar residues" evidence="1">
    <location>
        <begin position="1"/>
        <end position="27"/>
    </location>
</feature>
<sequence length="132" mass="14125">MTAQRIGSTRSVVADSVTTTPGNQSCPLFSDPPIGSSSTKKIDAEYVRCGDNRSVEDTKTSTISSDRITPATLGVYSTGQLFYATVVHALVVVTRLLCYTGGRALFPVRWPIGERLAKVNKASEADQILTGQ</sequence>
<comment type="caution">
    <text evidence="3">The sequence shown here is derived from an EMBL/GenBank/DDBJ whole genome shotgun (WGS) entry which is preliminary data.</text>
</comment>
<organism evidence="3 4">
    <name type="scientific">Protopolystoma xenopodis</name>
    <dbReference type="NCBI Taxonomy" id="117903"/>
    <lineage>
        <taxon>Eukaryota</taxon>
        <taxon>Metazoa</taxon>
        <taxon>Spiralia</taxon>
        <taxon>Lophotrochozoa</taxon>
        <taxon>Platyhelminthes</taxon>
        <taxon>Monogenea</taxon>
        <taxon>Polyopisthocotylea</taxon>
        <taxon>Polystomatidea</taxon>
        <taxon>Polystomatidae</taxon>
        <taxon>Protopolystoma</taxon>
    </lineage>
</organism>
<dbReference type="EMBL" id="CAAALY010011109">
    <property type="protein sequence ID" value="VEL11185.1"/>
    <property type="molecule type" value="Genomic_DNA"/>
</dbReference>
<evidence type="ECO:0000313" key="3">
    <source>
        <dbReference type="EMBL" id="VEL11185.1"/>
    </source>
</evidence>
<feature type="region of interest" description="Disordered" evidence="1">
    <location>
        <begin position="1"/>
        <end position="39"/>
    </location>
</feature>
<protein>
    <recommendedName>
        <fullName evidence="2">BROMI middle region domain-containing protein</fullName>
    </recommendedName>
</protein>